<dbReference type="AlphaFoldDB" id="A0AAV9I2L5"/>
<comment type="similarity">
    <text evidence="8">Belongs to the two pore domain potassium channel (TC 1.A.1.8) family.</text>
</comment>
<evidence type="ECO:0000313" key="12">
    <source>
        <dbReference type="EMBL" id="KAK4466440.1"/>
    </source>
</evidence>
<keyword evidence="5 8" id="KW-0406">Ion transport</keyword>
<feature type="transmembrane region" description="Helical" evidence="10">
    <location>
        <begin position="40"/>
        <end position="67"/>
    </location>
</feature>
<dbReference type="GO" id="GO:0022841">
    <property type="term" value="F:potassium ion leak channel activity"/>
    <property type="evidence" value="ECO:0007669"/>
    <property type="project" value="TreeGrafter"/>
</dbReference>
<feature type="transmembrane region" description="Helical" evidence="10">
    <location>
        <begin position="101"/>
        <end position="122"/>
    </location>
</feature>
<proteinExistence type="inferred from homology"/>
<dbReference type="PANTHER" id="PTHR11003:SF342">
    <property type="entry name" value="OUTWARD-RECTIFIER POTASSIUM CHANNEL TOK1"/>
    <property type="match status" value="1"/>
</dbReference>
<keyword evidence="13" id="KW-1185">Reference proteome</keyword>
<feature type="transmembrane region" description="Helical" evidence="10">
    <location>
        <begin position="134"/>
        <end position="157"/>
    </location>
</feature>
<feature type="compositionally biased region" description="Basic and acidic residues" evidence="9">
    <location>
        <begin position="723"/>
        <end position="732"/>
    </location>
</feature>
<dbReference type="PRINTS" id="PR01333">
    <property type="entry name" value="2POREKCHANEL"/>
</dbReference>
<evidence type="ECO:0000256" key="3">
    <source>
        <dbReference type="ARBA" id="ARBA00022692"/>
    </source>
</evidence>
<feature type="transmembrane region" description="Helical" evidence="10">
    <location>
        <begin position="216"/>
        <end position="239"/>
    </location>
</feature>
<evidence type="ECO:0000256" key="7">
    <source>
        <dbReference type="ARBA" id="ARBA00023303"/>
    </source>
</evidence>
<feature type="domain" description="Potassium channel" evidence="11">
    <location>
        <begin position="219"/>
        <end position="290"/>
    </location>
</feature>
<dbReference type="Gene3D" id="1.10.287.70">
    <property type="match status" value="2"/>
</dbReference>
<gene>
    <name evidence="12" type="ORF">QBC42DRAFT_328038</name>
</gene>
<keyword evidence="7 8" id="KW-0407">Ion channel</keyword>
<keyword evidence="3 8" id="KW-0812">Transmembrane</keyword>
<dbReference type="GO" id="GO:0005886">
    <property type="term" value="C:plasma membrane"/>
    <property type="evidence" value="ECO:0007669"/>
    <property type="project" value="TreeGrafter"/>
</dbReference>
<feature type="compositionally biased region" description="Basic and acidic residues" evidence="9">
    <location>
        <begin position="551"/>
        <end position="560"/>
    </location>
</feature>
<accession>A0AAV9I2L5</accession>
<feature type="transmembrane region" description="Helical" evidence="10">
    <location>
        <begin position="421"/>
        <end position="444"/>
    </location>
</feature>
<protein>
    <recommendedName>
        <fullName evidence="11">Potassium channel domain-containing protein</fullName>
    </recommendedName>
</protein>
<feature type="transmembrane region" description="Helical" evidence="10">
    <location>
        <begin position="267"/>
        <end position="291"/>
    </location>
</feature>
<evidence type="ECO:0000256" key="9">
    <source>
        <dbReference type="SAM" id="MobiDB-lite"/>
    </source>
</evidence>
<evidence type="ECO:0000256" key="10">
    <source>
        <dbReference type="SAM" id="Phobius"/>
    </source>
</evidence>
<dbReference type="PANTHER" id="PTHR11003">
    <property type="entry name" value="POTASSIUM CHANNEL, SUBFAMILY K"/>
    <property type="match status" value="1"/>
</dbReference>
<evidence type="ECO:0000256" key="4">
    <source>
        <dbReference type="ARBA" id="ARBA00022989"/>
    </source>
</evidence>
<evidence type="ECO:0000256" key="2">
    <source>
        <dbReference type="ARBA" id="ARBA00022448"/>
    </source>
</evidence>
<evidence type="ECO:0000256" key="5">
    <source>
        <dbReference type="ARBA" id="ARBA00023065"/>
    </source>
</evidence>
<dbReference type="GO" id="GO:0015271">
    <property type="term" value="F:outward rectifier potassium channel activity"/>
    <property type="evidence" value="ECO:0007669"/>
    <property type="project" value="TreeGrafter"/>
</dbReference>
<name>A0AAV9I2L5_9PEZI</name>
<evidence type="ECO:0000259" key="11">
    <source>
        <dbReference type="Pfam" id="PF07885"/>
    </source>
</evidence>
<dbReference type="GO" id="GO:0030322">
    <property type="term" value="P:stabilization of membrane potential"/>
    <property type="evidence" value="ECO:0007669"/>
    <property type="project" value="TreeGrafter"/>
</dbReference>
<organism evidence="12 13">
    <name type="scientific">Cladorrhinum samala</name>
    <dbReference type="NCBI Taxonomy" id="585594"/>
    <lineage>
        <taxon>Eukaryota</taxon>
        <taxon>Fungi</taxon>
        <taxon>Dikarya</taxon>
        <taxon>Ascomycota</taxon>
        <taxon>Pezizomycotina</taxon>
        <taxon>Sordariomycetes</taxon>
        <taxon>Sordariomycetidae</taxon>
        <taxon>Sordariales</taxon>
        <taxon>Podosporaceae</taxon>
        <taxon>Cladorrhinum</taxon>
    </lineage>
</organism>
<dbReference type="Pfam" id="PF07885">
    <property type="entry name" value="Ion_trans_2"/>
    <property type="match status" value="2"/>
</dbReference>
<keyword evidence="4 10" id="KW-1133">Transmembrane helix</keyword>
<evidence type="ECO:0000313" key="13">
    <source>
        <dbReference type="Proteomes" id="UP001321749"/>
    </source>
</evidence>
<evidence type="ECO:0000256" key="8">
    <source>
        <dbReference type="RuleBase" id="RU003857"/>
    </source>
</evidence>
<reference evidence="12" key="1">
    <citation type="journal article" date="2023" name="Mol. Phylogenet. Evol.">
        <title>Genome-scale phylogeny and comparative genomics of the fungal order Sordariales.</title>
        <authorList>
            <person name="Hensen N."/>
            <person name="Bonometti L."/>
            <person name="Westerberg I."/>
            <person name="Brannstrom I.O."/>
            <person name="Guillou S."/>
            <person name="Cros-Aarteil S."/>
            <person name="Calhoun S."/>
            <person name="Haridas S."/>
            <person name="Kuo A."/>
            <person name="Mondo S."/>
            <person name="Pangilinan J."/>
            <person name="Riley R."/>
            <person name="LaButti K."/>
            <person name="Andreopoulos B."/>
            <person name="Lipzen A."/>
            <person name="Chen C."/>
            <person name="Yan M."/>
            <person name="Daum C."/>
            <person name="Ng V."/>
            <person name="Clum A."/>
            <person name="Steindorff A."/>
            <person name="Ohm R.A."/>
            <person name="Martin F."/>
            <person name="Silar P."/>
            <person name="Natvig D.O."/>
            <person name="Lalanne C."/>
            <person name="Gautier V."/>
            <person name="Ament-Velasquez S.L."/>
            <person name="Kruys A."/>
            <person name="Hutchinson M.I."/>
            <person name="Powell A.J."/>
            <person name="Barry K."/>
            <person name="Miller A.N."/>
            <person name="Grigoriev I.V."/>
            <person name="Debuchy R."/>
            <person name="Gladieux P."/>
            <person name="Hiltunen Thoren M."/>
            <person name="Johannesson H."/>
        </authorList>
    </citation>
    <scope>NUCLEOTIDE SEQUENCE</scope>
    <source>
        <strain evidence="12">PSN324</strain>
    </source>
</reference>
<keyword evidence="6 10" id="KW-0472">Membrane</keyword>
<feature type="transmembrane region" description="Helical" evidence="10">
    <location>
        <begin position="450"/>
        <end position="470"/>
    </location>
</feature>
<feature type="transmembrane region" description="Helical" evidence="10">
    <location>
        <begin position="169"/>
        <end position="195"/>
    </location>
</feature>
<comment type="caution">
    <text evidence="12">The sequence shown here is derived from an EMBL/GenBank/DDBJ whole genome shotgun (WGS) entry which is preliminary data.</text>
</comment>
<sequence length="732" mass="81760">MTPDHIPPLSKKPSRWASPIKPPRWKFNVSFVCSSSAQRWWFASTAVPLIAATIGPFSNVLSIVSLVSPWRFTLPNNGTPDGTGRGSDDAAVGIADPSWELIPNSISIICGFVGHLFLLLNFTRRVRYIIALPLTILFWLISALILIAVEIAMAVYVPPKPPGQAYSQGFWHSVLASLLYIIGSFLLSINMIGYFRGHYPQNFELDNDQRTLILQTMSFFFWLAGGSGVFCALEGFTYADSLYYAQVSVLTIGFGDFAPKTDAGKGFLFVFQFVGIIFLALVISSLTRFVGNIGTDKIIKRHQVHKRELIFGRVVRSERELRERLGLPPKSQGNDGAGGEAEGGAVWDSEGYARRPSVMQLGKMKVVGRTVTFNEKKNEGKKRGTGLGRRGKKLLMLEKERDRFEAVRQIQVELMRWKQSWAAGTAILSFILLWTIGALVFMFTEKRISNLGYFDCLYFCFVALLTIGYGDLSPKSSLGKPFFIVWSIVAVPIVTVLIQAMSKTVVTAVNRGTFRLADFTVMPKKGVFDQFLKGTNNPASAGRGGGEEEEEKGKAPEIGGERRWFEDVDPEIAPDEIPPAESSTVDNATHAAELAQMLCETIKAVARDVRIDPGRQYSFEEWREFTKLIQFTKTGRGGEQLTEWDWIGEDSPLLTDVGEAEWVLERLVESLGRWVRMQEQAKYWDEVFEVMDVAWKRQSRSLDELGGPAGGRESASWLEQDGEGEKGRPFTR</sequence>
<feature type="region of interest" description="Disordered" evidence="9">
    <location>
        <begin position="535"/>
        <end position="560"/>
    </location>
</feature>
<feature type="domain" description="Potassium channel" evidence="11">
    <location>
        <begin position="431"/>
        <end position="505"/>
    </location>
</feature>
<reference evidence="12" key="2">
    <citation type="submission" date="2023-06" db="EMBL/GenBank/DDBJ databases">
        <authorList>
            <consortium name="Lawrence Berkeley National Laboratory"/>
            <person name="Mondo S.J."/>
            <person name="Hensen N."/>
            <person name="Bonometti L."/>
            <person name="Westerberg I."/>
            <person name="Brannstrom I.O."/>
            <person name="Guillou S."/>
            <person name="Cros-Aarteil S."/>
            <person name="Calhoun S."/>
            <person name="Haridas S."/>
            <person name="Kuo A."/>
            <person name="Pangilinan J."/>
            <person name="Riley R."/>
            <person name="Labutti K."/>
            <person name="Andreopoulos B."/>
            <person name="Lipzen A."/>
            <person name="Chen C."/>
            <person name="Yanf M."/>
            <person name="Daum C."/>
            <person name="Ng V."/>
            <person name="Clum A."/>
            <person name="Steindorff A."/>
            <person name="Ohm R."/>
            <person name="Martin F."/>
            <person name="Silar P."/>
            <person name="Natvig D."/>
            <person name="Lalanne C."/>
            <person name="Gautier V."/>
            <person name="Ament-Velasquez S.L."/>
            <person name="Kruys A."/>
            <person name="Hutchinson M.I."/>
            <person name="Powell A.J."/>
            <person name="Barry K."/>
            <person name="Miller A.N."/>
            <person name="Grigoriev I.V."/>
            <person name="Debuchy R."/>
            <person name="Gladieux P."/>
            <person name="Thoren M.H."/>
            <person name="Johannesson H."/>
        </authorList>
    </citation>
    <scope>NUCLEOTIDE SEQUENCE</scope>
    <source>
        <strain evidence="12">PSN324</strain>
    </source>
</reference>
<dbReference type="InterPro" id="IPR013099">
    <property type="entry name" value="K_chnl_dom"/>
</dbReference>
<feature type="region of interest" description="Disordered" evidence="9">
    <location>
        <begin position="702"/>
        <end position="732"/>
    </location>
</feature>
<evidence type="ECO:0000256" key="1">
    <source>
        <dbReference type="ARBA" id="ARBA00004141"/>
    </source>
</evidence>
<evidence type="ECO:0000256" key="6">
    <source>
        <dbReference type="ARBA" id="ARBA00023136"/>
    </source>
</evidence>
<dbReference type="SUPFAM" id="SSF81324">
    <property type="entry name" value="Voltage-gated potassium channels"/>
    <property type="match status" value="2"/>
</dbReference>
<feature type="transmembrane region" description="Helical" evidence="10">
    <location>
        <begin position="482"/>
        <end position="501"/>
    </location>
</feature>
<dbReference type="Proteomes" id="UP001321749">
    <property type="component" value="Unassembled WGS sequence"/>
</dbReference>
<keyword evidence="2 8" id="KW-0813">Transport</keyword>
<dbReference type="EMBL" id="MU864932">
    <property type="protein sequence ID" value="KAK4466440.1"/>
    <property type="molecule type" value="Genomic_DNA"/>
</dbReference>
<comment type="subcellular location">
    <subcellularLocation>
        <location evidence="1">Membrane</location>
        <topology evidence="1">Multi-pass membrane protein</topology>
    </subcellularLocation>
</comment>
<dbReference type="InterPro" id="IPR003280">
    <property type="entry name" value="2pore_dom_K_chnl"/>
</dbReference>